<gene>
    <name evidence="1" type="ORF">O181_004423</name>
</gene>
<dbReference type="EMBL" id="AVOT02000856">
    <property type="protein sequence ID" value="MBW0464708.1"/>
    <property type="molecule type" value="Genomic_DNA"/>
</dbReference>
<organism evidence="1 2">
    <name type="scientific">Austropuccinia psidii MF-1</name>
    <dbReference type="NCBI Taxonomy" id="1389203"/>
    <lineage>
        <taxon>Eukaryota</taxon>
        <taxon>Fungi</taxon>
        <taxon>Dikarya</taxon>
        <taxon>Basidiomycota</taxon>
        <taxon>Pucciniomycotina</taxon>
        <taxon>Pucciniomycetes</taxon>
        <taxon>Pucciniales</taxon>
        <taxon>Sphaerophragmiaceae</taxon>
        <taxon>Austropuccinia</taxon>
    </lineage>
</organism>
<dbReference type="AlphaFoldDB" id="A0A9Q3GEI7"/>
<dbReference type="OrthoDB" id="7788538at2759"/>
<reference evidence="1" key="1">
    <citation type="submission" date="2021-03" db="EMBL/GenBank/DDBJ databases">
        <title>Draft genome sequence of rust myrtle Austropuccinia psidii MF-1, a brazilian biotype.</title>
        <authorList>
            <person name="Quecine M.C."/>
            <person name="Pachon D.M.R."/>
            <person name="Bonatelli M.L."/>
            <person name="Correr F.H."/>
            <person name="Franceschini L.M."/>
            <person name="Leite T.F."/>
            <person name="Margarido G.R.A."/>
            <person name="Almeida C.A."/>
            <person name="Ferrarezi J.A."/>
            <person name="Labate C.A."/>
        </authorList>
    </citation>
    <scope>NUCLEOTIDE SEQUENCE</scope>
    <source>
        <strain evidence="1">MF-1</strain>
    </source>
</reference>
<evidence type="ECO:0000313" key="1">
    <source>
        <dbReference type="EMBL" id="MBW0464708.1"/>
    </source>
</evidence>
<evidence type="ECO:0000313" key="2">
    <source>
        <dbReference type="Proteomes" id="UP000765509"/>
    </source>
</evidence>
<dbReference type="Proteomes" id="UP000765509">
    <property type="component" value="Unassembled WGS sequence"/>
</dbReference>
<comment type="caution">
    <text evidence="1">The sequence shown here is derived from an EMBL/GenBank/DDBJ whole genome shotgun (WGS) entry which is preliminary data.</text>
</comment>
<accession>A0A9Q3GEI7</accession>
<name>A0A9Q3GEI7_9BASI</name>
<keyword evidence="2" id="KW-1185">Reference proteome</keyword>
<protein>
    <submittedName>
        <fullName evidence="1">Uncharacterized protein</fullName>
    </submittedName>
</protein>
<proteinExistence type="predicted"/>
<sequence>MRKKDFKQGIRTSKEGFEFIYHNTRNHEVFQNHSTCEQLPNSHQLELMLEFLGSNGNAASVGKFSCNFQDCGLWVFLGYGTLHPSFSYSGNLNLFNQFHLNRSTTPTIYPSSLLHHPHLADLLTIHPSKLTLKYLQQSTKHLHQYLDSNISPQSSFTTPLESNNHFITHSKRGNSSNSVPSKSQKLFQTDFQTTQSPFQNHNQSIVSTSPSRTPSILKHYLRLIITILQ</sequence>